<accession>A0A411E9Y0</accession>
<evidence type="ECO:0000313" key="1">
    <source>
        <dbReference type="EMBL" id="QBA64357.1"/>
    </source>
</evidence>
<organism evidence="1 2">
    <name type="scientific">Muriicola soli</name>
    <dbReference type="NCBI Taxonomy" id="2507538"/>
    <lineage>
        <taxon>Bacteria</taxon>
        <taxon>Pseudomonadati</taxon>
        <taxon>Bacteroidota</taxon>
        <taxon>Flavobacteriia</taxon>
        <taxon>Flavobacteriales</taxon>
        <taxon>Flavobacteriaceae</taxon>
        <taxon>Muriicola</taxon>
    </lineage>
</organism>
<dbReference type="EMBL" id="CP035544">
    <property type="protein sequence ID" value="QBA64357.1"/>
    <property type="molecule type" value="Genomic_DNA"/>
</dbReference>
<dbReference type="Pfam" id="PF20113">
    <property type="entry name" value="DUF6503"/>
    <property type="match status" value="1"/>
</dbReference>
<keyword evidence="2" id="KW-1185">Reference proteome</keyword>
<evidence type="ECO:0000313" key="2">
    <source>
        <dbReference type="Proteomes" id="UP000290889"/>
    </source>
</evidence>
<sequence length="249" mass="28912">MRSFLLAFLVVSVFTGCGDPKNIPSAQELVDRTIEVAGGDLYEQSEFRFKFRDMVYVLERENGEKIMKRIKQTDSGQLTDVRNGDKFNRVFEGKSIQVSDSMANVYSNSINSVHYFAYLPYGLNDAAVNKELIGKKLIRNREYYKVKVTFEQQGGGEDFEDIYIYWIDKETFKPSYLAYEFHVDGGGMRFREAYNERFVNGIRIVDYRNFKPRGTADIMEIDDLFEKGQLELLSDIKLEAVEVSRDNYN</sequence>
<dbReference type="PROSITE" id="PS51257">
    <property type="entry name" value="PROKAR_LIPOPROTEIN"/>
    <property type="match status" value="1"/>
</dbReference>
<dbReference type="RefSeq" id="WP_129604404.1">
    <property type="nucleotide sequence ID" value="NZ_CP035544.1"/>
</dbReference>
<dbReference type="OrthoDB" id="982433at2"/>
<dbReference type="KEGG" id="mur:EQY75_07325"/>
<protein>
    <submittedName>
        <fullName evidence="1">Deoxyribose-phosphate aldolase</fullName>
    </submittedName>
</protein>
<proteinExistence type="predicted"/>
<name>A0A411E9Y0_9FLAO</name>
<dbReference type="InterPro" id="IPR045444">
    <property type="entry name" value="DUF6503"/>
</dbReference>
<dbReference type="Proteomes" id="UP000290889">
    <property type="component" value="Chromosome"/>
</dbReference>
<dbReference type="AlphaFoldDB" id="A0A411E9Y0"/>
<gene>
    <name evidence="1" type="ORF">EQY75_07325</name>
</gene>
<reference evidence="1 2" key="1">
    <citation type="submission" date="2019-01" db="EMBL/GenBank/DDBJ databases">
        <title>Muriicola soli sp. nov., isolated from soil.</title>
        <authorList>
            <person name="Kang H.J."/>
            <person name="Kim S.B."/>
        </authorList>
    </citation>
    <scope>NUCLEOTIDE SEQUENCE [LARGE SCALE GENOMIC DNA]</scope>
    <source>
        <strain evidence="1 2">MMS17-SY002</strain>
    </source>
</reference>